<feature type="domain" description="Thiamine pyrophosphate enzyme central" evidence="4">
    <location>
        <begin position="198"/>
        <end position="321"/>
    </location>
</feature>
<dbReference type="GO" id="GO:0009099">
    <property type="term" value="P:L-valine biosynthetic process"/>
    <property type="evidence" value="ECO:0007669"/>
    <property type="project" value="TreeGrafter"/>
</dbReference>
<protein>
    <submittedName>
        <fullName evidence="7">Thiamine pyrophosphate-dependent enzyme</fullName>
    </submittedName>
</protein>
<evidence type="ECO:0000313" key="7">
    <source>
        <dbReference type="EMBL" id="QXJ27858.1"/>
    </source>
</evidence>
<sequence length="531" mass="59331">MGKTTSELLIEAISSQVTDVFGIPGTHGLSLYEELRKRVSNGEIRYYMPRLEYGGAIMTDYYARLKGNVGVFMSVNGPGFTNSLTGLVEAYSEGSPLVLISLNKEFKYRHRKQLHDSGYYDLQLEMARQATKASFRIYSPEDVPIIMERAFRIALEDKMGPVYIEVPVDLLEEKSNIEDYKASKRIHRTLVYPTKEEIREALNFLSECSKPILLLGYGASRSNIISYIDKLGIPVLTTIRGKGSIPENHPLYAGTIFNLSEIPGDCLIAIGTSFNDLETSRWSIKLPRKILHVDPDVNVFNTSFNAEVTIKASAEAFLEEIVEKVNLPKWSYEVDEKTNIESSSSGITHDYLAKVLDETLSEDRVIIADAGTNQVMAMDIKVYRSNSYFNSLIFNAMGSAIPAGIGAKIASPERQIVSIIGDLGFQGCLNELITAVQYKVNFLTVLVEDGVQHFLRLNQKMRYGNTFATDVFQIDYTKVMEGIGVNVIEVKDREDLKKSAEEAVGLSLKSPTVLRVHVSPNSIPSRLLMKR</sequence>
<organism evidence="7 8">
    <name type="scientific">Saccharolobus shibatae (strain ATCC 51178 / DSM 5389 / JCM 8931 / NBRC 15437 / B12)</name>
    <name type="common">Sulfolobus shibatae</name>
    <dbReference type="NCBI Taxonomy" id="523848"/>
    <lineage>
        <taxon>Archaea</taxon>
        <taxon>Thermoproteota</taxon>
        <taxon>Thermoprotei</taxon>
        <taxon>Sulfolobales</taxon>
        <taxon>Sulfolobaceae</taxon>
        <taxon>Saccharolobus</taxon>
    </lineage>
</organism>
<dbReference type="Pfam" id="PF00205">
    <property type="entry name" value="TPP_enzyme_M"/>
    <property type="match status" value="1"/>
</dbReference>
<dbReference type="GO" id="GO:0005948">
    <property type="term" value="C:acetolactate synthase complex"/>
    <property type="evidence" value="ECO:0007669"/>
    <property type="project" value="TreeGrafter"/>
</dbReference>
<reference evidence="7" key="1">
    <citation type="journal article" date="2021" name="Environ. Microbiol.">
        <title>New insights into the diversity and evolution of the archaeal mobilome from three complete genomes of Saccharolobus shibatae.</title>
        <authorList>
            <person name="Medvedeva S."/>
            <person name="Brandt D."/>
            <person name="Cvirkaite-Krupovic V."/>
            <person name="Liu Y."/>
            <person name="Severinov K."/>
            <person name="Ishino S."/>
            <person name="Ishino Y."/>
            <person name="Prangishvili D."/>
            <person name="Kalinowski J."/>
            <person name="Krupovic M."/>
        </authorList>
    </citation>
    <scope>NUCLEOTIDE SEQUENCE</scope>
    <source>
        <strain evidence="7">B12</strain>
    </source>
</reference>
<dbReference type="InterPro" id="IPR012001">
    <property type="entry name" value="Thiamin_PyroP_enz_TPP-bd_dom"/>
</dbReference>
<comment type="similarity">
    <text evidence="1 3">Belongs to the TPP enzyme family.</text>
</comment>
<proteinExistence type="inferred from homology"/>
<dbReference type="AlphaFoldDB" id="A0A8F5BM70"/>
<dbReference type="OrthoDB" id="6837at2157"/>
<evidence type="ECO:0000256" key="2">
    <source>
        <dbReference type="ARBA" id="ARBA00023052"/>
    </source>
</evidence>
<keyword evidence="2 3" id="KW-0786">Thiamine pyrophosphate</keyword>
<dbReference type="PANTHER" id="PTHR18968">
    <property type="entry name" value="THIAMINE PYROPHOSPHATE ENZYMES"/>
    <property type="match status" value="1"/>
</dbReference>
<dbReference type="KEGG" id="sshi:J5U23_00726"/>
<dbReference type="GO" id="GO:0003984">
    <property type="term" value="F:acetolactate synthase activity"/>
    <property type="evidence" value="ECO:0007669"/>
    <property type="project" value="TreeGrafter"/>
</dbReference>
<evidence type="ECO:0000256" key="1">
    <source>
        <dbReference type="ARBA" id="ARBA00007812"/>
    </source>
</evidence>
<dbReference type="InterPro" id="IPR045229">
    <property type="entry name" value="TPP_enz"/>
</dbReference>
<feature type="domain" description="Thiamine pyrophosphate enzyme N-terminal TPP-binding" evidence="6">
    <location>
        <begin position="4"/>
        <end position="115"/>
    </location>
</feature>
<evidence type="ECO:0000313" key="8">
    <source>
        <dbReference type="Proteomes" id="UP000694018"/>
    </source>
</evidence>
<dbReference type="Pfam" id="PF02776">
    <property type="entry name" value="TPP_enzyme_N"/>
    <property type="match status" value="1"/>
</dbReference>
<dbReference type="GO" id="GO:0030976">
    <property type="term" value="F:thiamine pyrophosphate binding"/>
    <property type="evidence" value="ECO:0007669"/>
    <property type="project" value="InterPro"/>
</dbReference>
<dbReference type="GO" id="GO:0009097">
    <property type="term" value="P:isoleucine biosynthetic process"/>
    <property type="evidence" value="ECO:0007669"/>
    <property type="project" value="TreeGrafter"/>
</dbReference>
<dbReference type="CDD" id="cd00568">
    <property type="entry name" value="TPP_enzymes"/>
    <property type="match status" value="1"/>
</dbReference>
<dbReference type="GO" id="GO:0000287">
    <property type="term" value="F:magnesium ion binding"/>
    <property type="evidence" value="ECO:0007669"/>
    <property type="project" value="InterPro"/>
</dbReference>
<dbReference type="InterPro" id="IPR011766">
    <property type="entry name" value="TPP_enzyme_TPP-bd"/>
</dbReference>
<dbReference type="EMBL" id="CP077717">
    <property type="protein sequence ID" value="QXJ27858.1"/>
    <property type="molecule type" value="Genomic_DNA"/>
</dbReference>
<name>A0A8F5BM70_SACSH</name>
<dbReference type="GeneID" id="65562325"/>
<dbReference type="RefSeq" id="WP_218267008.1">
    <property type="nucleotide sequence ID" value="NZ_CP077717.1"/>
</dbReference>
<evidence type="ECO:0000259" key="6">
    <source>
        <dbReference type="Pfam" id="PF02776"/>
    </source>
</evidence>
<accession>A0A8F5BM70</accession>
<dbReference type="PANTHER" id="PTHR18968:SF13">
    <property type="entry name" value="ACETOLACTATE SYNTHASE CATALYTIC SUBUNIT, MITOCHONDRIAL"/>
    <property type="match status" value="1"/>
</dbReference>
<dbReference type="Proteomes" id="UP000694018">
    <property type="component" value="Chromosome"/>
</dbReference>
<dbReference type="Pfam" id="PF02775">
    <property type="entry name" value="TPP_enzyme_C"/>
    <property type="match status" value="1"/>
</dbReference>
<evidence type="ECO:0000256" key="3">
    <source>
        <dbReference type="RuleBase" id="RU362132"/>
    </source>
</evidence>
<evidence type="ECO:0000259" key="5">
    <source>
        <dbReference type="Pfam" id="PF02775"/>
    </source>
</evidence>
<gene>
    <name evidence="7" type="ORF">J5U23_00726</name>
</gene>
<evidence type="ECO:0000259" key="4">
    <source>
        <dbReference type="Pfam" id="PF00205"/>
    </source>
</evidence>
<dbReference type="InterPro" id="IPR012000">
    <property type="entry name" value="Thiamin_PyroP_enz_cen_dom"/>
</dbReference>
<feature type="domain" description="Thiamine pyrophosphate enzyme TPP-binding" evidence="5">
    <location>
        <begin position="369"/>
        <end position="516"/>
    </location>
</feature>
<dbReference type="GO" id="GO:0050660">
    <property type="term" value="F:flavin adenine dinucleotide binding"/>
    <property type="evidence" value="ECO:0007669"/>
    <property type="project" value="TreeGrafter"/>
</dbReference>
<dbReference type="CDD" id="cd07035">
    <property type="entry name" value="TPP_PYR_POX_like"/>
    <property type="match status" value="1"/>
</dbReference>